<keyword evidence="1" id="KW-1133">Transmembrane helix</keyword>
<evidence type="ECO:0000313" key="3">
    <source>
        <dbReference type="Proteomes" id="UP000314986"/>
    </source>
</evidence>
<keyword evidence="3" id="KW-1185">Reference proteome</keyword>
<reference evidence="3" key="1">
    <citation type="journal article" date="2006" name="Science">
        <title>Ancient noncoding elements conserved in the human genome.</title>
        <authorList>
            <person name="Venkatesh B."/>
            <person name="Kirkness E.F."/>
            <person name="Loh Y.H."/>
            <person name="Halpern A.L."/>
            <person name="Lee A.P."/>
            <person name="Johnson J."/>
            <person name="Dandona N."/>
            <person name="Viswanathan L.D."/>
            <person name="Tay A."/>
            <person name="Venter J.C."/>
            <person name="Strausberg R.L."/>
            <person name="Brenner S."/>
        </authorList>
    </citation>
    <scope>NUCLEOTIDE SEQUENCE [LARGE SCALE GENOMIC DNA]</scope>
</reference>
<evidence type="ECO:0000256" key="1">
    <source>
        <dbReference type="SAM" id="Phobius"/>
    </source>
</evidence>
<dbReference type="Proteomes" id="UP000314986">
    <property type="component" value="Unassembled WGS sequence"/>
</dbReference>
<reference evidence="3" key="3">
    <citation type="journal article" date="2014" name="Nature">
        <title>Elephant shark genome provides unique insights into gnathostome evolution.</title>
        <authorList>
            <consortium name="International Elephant Shark Genome Sequencing Consortium"/>
            <person name="Venkatesh B."/>
            <person name="Lee A.P."/>
            <person name="Ravi V."/>
            <person name="Maurya A.K."/>
            <person name="Lian M.M."/>
            <person name="Swann J.B."/>
            <person name="Ohta Y."/>
            <person name="Flajnik M.F."/>
            <person name="Sutoh Y."/>
            <person name="Kasahara M."/>
            <person name="Hoon S."/>
            <person name="Gangu V."/>
            <person name="Roy S.W."/>
            <person name="Irimia M."/>
            <person name="Korzh V."/>
            <person name="Kondrychyn I."/>
            <person name="Lim Z.W."/>
            <person name="Tay B.H."/>
            <person name="Tohari S."/>
            <person name="Kong K.W."/>
            <person name="Ho S."/>
            <person name="Lorente-Galdos B."/>
            <person name="Quilez J."/>
            <person name="Marques-Bonet T."/>
            <person name="Raney B.J."/>
            <person name="Ingham P.W."/>
            <person name="Tay A."/>
            <person name="Hillier L.W."/>
            <person name="Minx P."/>
            <person name="Boehm T."/>
            <person name="Wilson R.K."/>
            <person name="Brenner S."/>
            <person name="Warren W.C."/>
        </authorList>
    </citation>
    <scope>NUCLEOTIDE SEQUENCE [LARGE SCALE GENOMIC DNA]</scope>
</reference>
<name>A0A4W3J6D6_CALMI</name>
<feature type="transmembrane region" description="Helical" evidence="1">
    <location>
        <begin position="85"/>
        <end position="104"/>
    </location>
</feature>
<evidence type="ECO:0000313" key="2">
    <source>
        <dbReference type="Ensembl" id="ENSCMIP00000037667.1"/>
    </source>
</evidence>
<reference evidence="2" key="4">
    <citation type="submission" date="2025-08" db="UniProtKB">
        <authorList>
            <consortium name="Ensembl"/>
        </authorList>
    </citation>
    <scope>IDENTIFICATION</scope>
</reference>
<protein>
    <submittedName>
        <fullName evidence="2">Uncharacterized protein</fullName>
    </submittedName>
</protein>
<dbReference type="InParanoid" id="A0A4W3J6D6"/>
<dbReference type="Ensembl" id="ENSCMIT00000038211.1">
    <property type="protein sequence ID" value="ENSCMIP00000037667.1"/>
    <property type="gene ID" value="ENSCMIG00000015827.1"/>
</dbReference>
<reference evidence="3" key="2">
    <citation type="journal article" date="2007" name="PLoS Biol.">
        <title>Survey sequencing and comparative analysis of the elephant shark (Callorhinchus milii) genome.</title>
        <authorList>
            <person name="Venkatesh B."/>
            <person name="Kirkness E.F."/>
            <person name="Loh Y.H."/>
            <person name="Halpern A.L."/>
            <person name="Lee A.P."/>
            <person name="Johnson J."/>
            <person name="Dandona N."/>
            <person name="Viswanathan L.D."/>
            <person name="Tay A."/>
            <person name="Venter J.C."/>
            <person name="Strausberg R.L."/>
            <person name="Brenner S."/>
        </authorList>
    </citation>
    <scope>NUCLEOTIDE SEQUENCE [LARGE SCALE GENOMIC DNA]</scope>
</reference>
<reference evidence="2" key="5">
    <citation type="submission" date="2025-09" db="UniProtKB">
        <authorList>
            <consortium name="Ensembl"/>
        </authorList>
    </citation>
    <scope>IDENTIFICATION</scope>
</reference>
<proteinExistence type="predicted"/>
<accession>A0A4W3J6D6</accession>
<dbReference type="AlphaFoldDB" id="A0A4W3J6D6"/>
<sequence>QGRLKLGNKETCPRFHPTGNQTQVSCETSALTSELQDYRIYTGNRQVNWIQQLAGVSQRWRESPSCVLLYSETLKVSQYYSRREFLLACWTIIPWMTVFGTNWLPSSPTKYTLHFTVFFVERIETF</sequence>
<keyword evidence="1" id="KW-0472">Membrane</keyword>
<organism evidence="2 3">
    <name type="scientific">Callorhinchus milii</name>
    <name type="common">Ghost shark</name>
    <dbReference type="NCBI Taxonomy" id="7868"/>
    <lineage>
        <taxon>Eukaryota</taxon>
        <taxon>Metazoa</taxon>
        <taxon>Chordata</taxon>
        <taxon>Craniata</taxon>
        <taxon>Vertebrata</taxon>
        <taxon>Chondrichthyes</taxon>
        <taxon>Holocephali</taxon>
        <taxon>Chimaeriformes</taxon>
        <taxon>Callorhinchidae</taxon>
        <taxon>Callorhinchus</taxon>
    </lineage>
</organism>
<keyword evidence="1" id="KW-0812">Transmembrane</keyword>